<name>A0A3A8E2Z0_9GAMM</name>
<evidence type="ECO:0000313" key="1">
    <source>
        <dbReference type="EMBL" id="RKG29025.1"/>
    </source>
</evidence>
<accession>A0A3A8E2Z0</accession>
<dbReference type="AlphaFoldDB" id="A0A3A8E2Z0"/>
<organism evidence="1 2">
    <name type="scientific">Acinetobacter tianfuensis</name>
    <dbReference type="NCBI Taxonomy" id="2419603"/>
    <lineage>
        <taxon>Bacteria</taxon>
        <taxon>Pseudomonadati</taxon>
        <taxon>Pseudomonadota</taxon>
        <taxon>Gammaproteobacteria</taxon>
        <taxon>Moraxellales</taxon>
        <taxon>Moraxellaceae</taxon>
        <taxon>Acinetobacter</taxon>
    </lineage>
</organism>
<gene>
    <name evidence="1" type="ORF">D7V32_16855</name>
</gene>
<evidence type="ECO:0000313" key="2">
    <source>
        <dbReference type="Proteomes" id="UP000282388"/>
    </source>
</evidence>
<comment type="caution">
    <text evidence="1">The sequence shown here is derived from an EMBL/GenBank/DDBJ whole genome shotgun (WGS) entry which is preliminary data.</text>
</comment>
<keyword evidence="2" id="KW-1185">Reference proteome</keyword>
<proteinExistence type="predicted"/>
<dbReference type="Proteomes" id="UP000282388">
    <property type="component" value="Unassembled WGS sequence"/>
</dbReference>
<reference evidence="1 2" key="1">
    <citation type="submission" date="2018-09" db="EMBL/GenBank/DDBJ databases">
        <title>The draft genome of Acinetobacter spp. strains.</title>
        <authorList>
            <person name="Qin J."/>
            <person name="Feng Y."/>
            <person name="Zong Z."/>
        </authorList>
    </citation>
    <scope>NUCLEOTIDE SEQUENCE [LARGE SCALE GENOMIC DNA]</scope>
    <source>
        <strain evidence="1 2">WCHAc060012</strain>
    </source>
</reference>
<dbReference type="EMBL" id="RAXV01000076">
    <property type="protein sequence ID" value="RKG29025.1"/>
    <property type="molecule type" value="Genomic_DNA"/>
</dbReference>
<sequence>MFNMKNRNFETDLENPQTEVQLDEYYVVIGTETNLPELAYLPKKTFLLKTRNHHDLKTAFPENNDTGEWGHGFFYVIKNDEVFSFFSYGPAGDGSNITGNISTCDYPITEVTHLYRLRISEENAKKIAIDVNKIRKLSNSFIFDEERKEYVNNETIEKDKKKYRALTNSTCAKEAEKILRRHLGEKVPKGNGYVKYGFFSIPAVNPYSWWENLQKSPLKLEKYPEFPKTGKAEIMLGQVRKDGKDEFVHRLYGRNLSSFYEEDTIIWRTGDDATKEEYWILQIGDKDPLIEWGYLNDK</sequence>
<protein>
    <submittedName>
        <fullName evidence="1">Uncharacterized protein</fullName>
    </submittedName>
</protein>